<protein>
    <submittedName>
        <fullName evidence="2">Uncharacterized protein</fullName>
    </submittedName>
</protein>
<evidence type="ECO:0000313" key="2">
    <source>
        <dbReference type="EMBL" id="KAJ1169891.1"/>
    </source>
</evidence>
<evidence type="ECO:0000313" key="3">
    <source>
        <dbReference type="Proteomes" id="UP001066276"/>
    </source>
</evidence>
<evidence type="ECO:0000256" key="1">
    <source>
        <dbReference type="SAM" id="MobiDB-lite"/>
    </source>
</evidence>
<name>A0AAV7T0N8_PLEWA</name>
<dbReference type="EMBL" id="JANPWB010000007">
    <property type="protein sequence ID" value="KAJ1169891.1"/>
    <property type="molecule type" value="Genomic_DNA"/>
</dbReference>
<dbReference type="AlphaFoldDB" id="A0AAV7T0N8"/>
<comment type="caution">
    <text evidence="2">The sequence shown here is derived from an EMBL/GenBank/DDBJ whole genome shotgun (WGS) entry which is preliminary data.</text>
</comment>
<reference evidence="2" key="1">
    <citation type="journal article" date="2022" name="bioRxiv">
        <title>Sequencing and chromosome-scale assembly of the giantPleurodeles waltlgenome.</title>
        <authorList>
            <person name="Brown T."/>
            <person name="Elewa A."/>
            <person name="Iarovenko S."/>
            <person name="Subramanian E."/>
            <person name="Araus A.J."/>
            <person name="Petzold A."/>
            <person name="Susuki M."/>
            <person name="Suzuki K.-i.T."/>
            <person name="Hayashi T."/>
            <person name="Toyoda A."/>
            <person name="Oliveira C."/>
            <person name="Osipova E."/>
            <person name="Leigh N.D."/>
            <person name="Simon A."/>
            <person name="Yun M.H."/>
        </authorList>
    </citation>
    <scope>NUCLEOTIDE SEQUENCE</scope>
    <source>
        <strain evidence="2">20211129_DDA</strain>
        <tissue evidence="2">Liver</tissue>
    </source>
</reference>
<sequence>MLRVVPQPRGIQGHRPARARASLRSRLRRNRCMDIRCLELSEQRRQLGHHIDTHSIGQRRDPRMDAKVMLKEARGTLGWG</sequence>
<feature type="region of interest" description="Disordered" evidence="1">
    <location>
        <begin position="1"/>
        <end position="21"/>
    </location>
</feature>
<gene>
    <name evidence="2" type="ORF">NDU88_001779</name>
</gene>
<accession>A0AAV7T0N8</accession>
<organism evidence="2 3">
    <name type="scientific">Pleurodeles waltl</name>
    <name type="common">Iberian ribbed newt</name>
    <dbReference type="NCBI Taxonomy" id="8319"/>
    <lineage>
        <taxon>Eukaryota</taxon>
        <taxon>Metazoa</taxon>
        <taxon>Chordata</taxon>
        <taxon>Craniata</taxon>
        <taxon>Vertebrata</taxon>
        <taxon>Euteleostomi</taxon>
        <taxon>Amphibia</taxon>
        <taxon>Batrachia</taxon>
        <taxon>Caudata</taxon>
        <taxon>Salamandroidea</taxon>
        <taxon>Salamandridae</taxon>
        <taxon>Pleurodelinae</taxon>
        <taxon>Pleurodeles</taxon>
    </lineage>
</organism>
<dbReference type="Proteomes" id="UP001066276">
    <property type="component" value="Chromosome 4_1"/>
</dbReference>
<proteinExistence type="predicted"/>
<keyword evidence="3" id="KW-1185">Reference proteome</keyword>